<evidence type="ECO:0000256" key="2">
    <source>
        <dbReference type="SAM" id="MobiDB-lite"/>
    </source>
</evidence>
<evidence type="ECO:0000313" key="3">
    <source>
        <dbReference type="EMBL" id="KAI3403651.2"/>
    </source>
</evidence>
<dbReference type="AlphaFoldDB" id="A0AAI9SV51"/>
<accession>A0AAI9SV51</accession>
<feature type="compositionally biased region" description="Low complexity" evidence="2">
    <location>
        <begin position="360"/>
        <end position="370"/>
    </location>
</feature>
<feature type="coiled-coil region" evidence="1">
    <location>
        <begin position="574"/>
        <end position="601"/>
    </location>
</feature>
<reference evidence="3" key="1">
    <citation type="journal article" date="2022" name="DNA Res.">
        <title>Genome analysis of five recently described species of the CUG-Ser clade uncovers Candida theae as a new hybrid lineage with pathogenic potential in the Candida parapsilosis species complex.</title>
        <authorList>
            <person name="Mixao V."/>
            <person name="Del Olmo V."/>
            <person name="Hegedusova E."/>
            <person name="Saus E."/>
            <person name="Pryszcz L."/>
            <person name="Cillingova A."/>
            <person name="Nosek J."/>
            <person name="Gabaldon T."/>
        </authorList>
    </citation>
    <scope>NUCLEOTIDE SEQUENCE</scope>
    <source>
        <strain evidence="3">CBS 10844</strain>
    </source>
</reference>
<gene>
    <name evidence="3" type="ORF">KGF56_003578</name>
</gene>
<protein>
    <submittedName>
        <fullName evidence="3">PEA2</fullName>
    </submittedName>
</protein>
<dbReference type="Proteomes" id="UP001202479">
    <property type="component" value="Unassembled WGS sequence"/>
</dbReference>
<dbReference type="GeneID" id="73381193"/>
<organism evidence="3 4">
    <name type="scientific">Candida oxycetoniae</name>
    <dbReference type="NCBI Taxonomy" id="497107"/>
    <lineage>
        <taxon>Eukaryota</taxon>
        <taxon>Fungi</taxon>
        <taxon>Dikarya</taxon>
        <taxon>Ascomycota</taxon>
        <taxon>Saccharomycotina</taxon>
        <taxon>Pichiomycetes</taxon>
        <taxon>Debaryomycetaceae</taxon>
        <taxon>Candida/Lodderomyces clade</taxon>
        <taxon>Candida</taxon>
    </lineage>
</organism>
<keyword evidence="4" id="KW-1185">Reference proteome</keyword>
<evidence type="ECO:0000256" key="1">
    <source>
        <dbReference type="SAM" id="Coils"/>
    </source>
</evidence>
<name>A0AAI9SV51_9ASCO</name>
<proteinExistence type="predicted"/>
<comment type="caution">
    <text evidence="3">The sequence shown here is derived from an EMBL/GenBank/DDBJ whole genome shotgun (WGS) entry which is preliminary data.</text>
</comment>
<feature type="compositionally biased region" description="Acidic residues" evidence="2">
    <location>
        <begin position="105"/>
        <end position="114"/>
    </location>
</feature>
<sequence length="602" mass="66960">MIEPESFIANSPYSQTHGNSLDKFNITNTTSELLKFQLQEQHRTSLAKAQNLDKEESDILNYGTNIFHNSFNGHLQERIECGSISIHSLSSLSSSGTPSNGDELVYNEDEREEEKEEKQEALEAVLQRQSKNPNYLNLKILMENSIFDASLIGKNAIMPLHNLEQVKSTISDKTDLQHYLLSKIFLTSQFINQVTNEDSDLSVLSRAVKIMQSLSQQAMQNNKELDALKQKLNEHNMSCLLLGYIDDVKRNQTMDPQELLMGGNGSNGIDIGMGNGSGAPPSITTGSPTRMQASSALPSPMKANQSHVKIFDSLFSYIASVAAQRGVSLPSPEANLESVQMKIEWLQQCLDKLLESSPASSTYTTSGETNTTKKDGIFDEGSSLPVQTKTALKALSEYKTALTDLRFSYQYLAKEYELSRATSSKTIQEYRKKLEKLKNETNFGTESNSVSFSSNRRYTSSSMLSSASIDDKDKEISKLRKELNLLKVDSFGSQQNNLKVKSPSQNDFTKNVSPVTGWSLGVSPTESENGTVSENNGDVTIATSPTSTQQTPQSSGVSNALLKKEFKKIISEMQDQYELELTEERLKRKKLEDELSRLRDVT</sequence>
<feature type="coiled-coil region" evidence="1">
    <location>
        <begin position="211"/>
        <end position="238"/>
    </location>
</feature>
<dbReference type="EMBL" id="JAHUZD010000123">
    <property type="protein sequence ID" value="KAI3403651.2"/>
    <property type="molecule type" value="Genomic_DNA"/>
</dbReference>
<evidence type="ECO:0000313" key="4">
    <source>
        <dbReference type="Proteomes" id="UP001202479"/>
    </source>
</evidence>
<dbReference type="RefSeq" id="XP_049179398.1">
    <property type="nucleotide sequence ID" value="XM_049324924.1"/>
</dbReference>
<keyword evidence="1" id="KW-0175">Coiled coil</keyword>
<feature type="region of interest" description="Disordered" evidence="2">
    <location>
        <begin position="90"/>
        <end position="114"/>
    </location>
</feature>
<feature type="coiled-coil region" evidence="1">
    <location>
        <begin position="420"/>
        <end position="489"/>
    </location>
</feature>
<feature type="region of interest" description="Disordered" evidence="2">
    <location>
        <begin position="357"/>
        <end position="380"/>
    </location>
</feature>